<proteinExistence type="predicted"/>
<reference evidence="3 4" key="1">
    <citation type="journal article" date="2018" name="Evol. Lett.">
        <title>Horizontal gene cluster transfer increased hallucinogenic mushroom diversity.</title>
        <authorList>
            <person name="Reynolds H.T."/>
            <person name="Vijayakumar V."/>
            <person name="Gluck-Thaler E."/>
            <person name="Korotkin H.B."/>
            <person name="Matheny P.B."/>
            <person name="Slot J.C."/>
        </authorList>
    </citation>
    <scope>NUCLEOTIDE SEQUENCE [LARGE SCALE GENOMIC DNA]</scope>
    <source>
        <strain evidence="3 4">2631</strain>
    </source>
</reference>
<evidence type="ECO:0000256" key="1">
    <source>
        <dbReference type="SAM" id="MobiDB-lite"/>
    </source>
</evidence>
<feature type="domain" description="DUF6589" evidence="2">
    <location>
        <begin position="478"/>
        <end position="927"/>
    </location>
</feature>
<feature type="compositionally biased region" description="Acidic residues" evidence="1">
    <location>
        <begin position="34"/>
        <end position="43"/>
    </location>
</feature>
<feature type="compositionally biased region" description="Polar residues" evidence="1">
    <location>
        <begin position="1044"/>
        <end position="1059"/>
    </location>
</feature>
<dbReference type="InterPro" id="IPR046496">
    <property type="entry name" value="DUF6589"/>
</dbReference>
<keyword evidence="4" id="KW-1185">Reference proteome</keyword>
<protein>
    <recommendedName>
        <fullName evidence="2">DUF6589 domain-containing protein</fullName>
    </recommendedName>
</protein>
<feature type="region of interest" description="Disordered" evidence="1">
    <location>
        <begin position="1030"/>
        <end position="1067"/>
    </location>
</feature>
<evidence type="ECO:0000313" key="3">
    <source>
        <dbReference type="EMBL" id="PPQ92857.1"/>
    </source>
</evidence>
<evidence type="ECO:0000259" key="2">
    <source>
        <dbReference type="Pfam" id="PF20231"/>
    </source>
</evidence>
<dbReference type="STRING" id="93625.A0A409XQ64"/>
<dbReference type="AlphaFoldDB" id="A0A409XQ64"/>
<feature type="region of interest" description="Disordered" evidence="1">
    <location>
        <begin position="1"/>
        <end position="43"/>
    </location>
</feature>
<feature type="compositionally biased region" description="Basic and acidic residues" evidence="1">
    <location>
        <begin position="1033"/>
        <end position="1043"/>
    </location>
</feature>
<dbReference type="EMBL" id="NHYD01000963">
    <property type="protein sequence ID" value="PPQ92857.1"/>
    <property type="molecule type" value="Genomic_DNA"/>
</dbReference>
<dbReference type="InParanoid" id="A0A409XQ64"/>
<organism evidence="3 4">
    <name type="scientific">Psilocybe cyanescens</name>
    <dbReference type="NCBI Taxonomy" id="93625"/>
    <lineage>
        <taxon>Eukaryota</taxon>
        <taxon>Fungi</taxon>
        <taxon>Dikarya</taxon>
        <taxon>Basidiomycota</taxon>
        <taxon>Agaricomycotina</taxon>
        <taxon>Agaricomycetes</taxon>
        <taxon>Agaricomycetidae</taxon>
        <taxon>Agaricales</taxon>
        <taxon>Agaricineae</taxon>
        <taxon>Strophariaceae</taxon>
        <taxon>Psilocybe</taxon>
    </lineage>
</organism>
<accession>A0A409XQ64</accession>
<name>A0A409XQ64_PSICY</name>
<gene>
    <name evidence="3" type="ORF">CVT25_004345</name>
</gene>
<dbReference type="Pfam" id="PF20231">
    <property type="entry name" value="DUF6589"/>
    <property type="match status" value="1"/>
</dbReference>
<feature type="region of interest" description="Disordered" evidence="1">
    <location>
        <begin position="1080"/>
        <end position="1122"/>
    </location>
</feature>
<evidence type="ECO:0000313" key="4">
    <source>
        <dbReference type="Proteomes" id="UP000283269"/>
    </source>
</evidence>
<dbReference type="Proteomes" id="UP000283269">
    <property type="component" value="Unassembled WGS sequence"/>
</dbReference>
<dbReference type="OrthoDB" id="2496395at2759"/>
<comment type="caution">
    <text evidence="3">The sequence shown here is derived from an EMBL/GenBank/DDBJ whole genome shotgun (WGS) entry which is preliminary data.</text>
</comment>
<sequence length="1122" mass="126515">MSIHYTGSHSSRRPVVISSNNDRDICEDLPPSDPPEDETDDEQVFGDITNKNPFLTSDDTPLDHTFYTPYPILPSSDDVPLASISPHYNYTPRRPRSSSLPTPSLEASDDIIFTPRTEKKHRQALITQKRLETFAQNKSARLTNAEEEELQKQHTQEALFDEVLQTFQNAGITLADFLQYIFKPDTKHVFDWKWRGFFQHQDTVKKIFNYWTTSEYNKTTRTFIRDWVLDQARKIVSQESTIISESANLRKTSKAIDEEYFLAFSLESLTEQLRKLAPGAFSLFDAFSTTDRQKKELKEKSRKQQELVKGSAILSLLKSKSQNNNYAQSVIGTYLMATGAQRQHFTVFSALGISTSYASVIARPTARSATGLVSENDKNADSAKAMPPKSKKCMTRTPGTLHLLSQACRASARKVASSNLFIIVYDNINMMIKVAEQVVGRKTPSDAQENGTCATVIPLHNTTLADIETKHLDEGVKNAPPLKLENLVLTEDESQLMYGALVHTVLSVIVRYGGEGFGRWKEDLKNDTPKSKEAIDVHKTMLHPLPSMEIDENTITGNIQIIEEMNAKLKLDAEGPKYQKYLRFLAGDQLTIARQRAITGIRLGHEVGLETWKHFVLVTGLFHSKIADVHGTLLTHFGVSSTRSPGSLAFHSTCLDRIPIVVTSLPSFRVCRDLIMVSLYARILHCLLLVSGEDSLESYARKIKTWTQMKHDANNILTKFANADRVQELREPRFTVEKRYEAEEKAKKKSKTAATTGVNEIINGHDTPAKRSLPTELQGDMVFENACLFLRDALLTRLFADAIKSGDSGIVILVLKHWVFSYRGNGRTKYAHEMLHLLHNLINVWTKEIRKVVIQNWLLNPTGRANAFVEIDLVQEHLNFWIKRVYKAEGSSHSWDWLALVSPCVEILRKLSTKINNELGTDQGSRHKIPDLQKDIEILMRVLKEHEVYEIVHGRVVDTKDCAVPDVISVGLAQVSHRSSTNPIAEFNEHFKRMRERRKLTPVSEDDAEFDSPTLTCARQDTLAAMLNSTDDMLGKGNDDPQRENSPSDEGSELDNNASDTDKDDIDVINPGLEAILMESPTLQRVDEEDVALDMDGWDLDEVGSEDEISDESEEEDSLGVE</sequence>
<feature type="compositionally biased region" description="Acidic residues" evidence="1">
    <location>
        <begin position="1087"/>
        <end position="1122"/>
    </location>
</feature>